<organism evidence="2 3">
    <name type="scientific">Cirrhinus mrigala</name>
    <name type="common">Mrigala</name>
    <dbReference type="NCBI Taxonomy" id="683832"/>
    <lineage>
        <taxon>Eukaryota</taxon>
        <taxon>Metazoa</taxon>
        <taxon>Chordata</taxon>
        <taxon>Craniata</taxon>
        <taxon>Vertebrata</taxon>
        <taxon>Euteleostomi</taxon>
        <taxon>Actinopterygii</taxon>
        <taxon>Neopterygii</taxon>
        <taxon>Teleostei</taxon>
        <taxon>Ostariophysi</taxon>
        <taxon>Cypriniformes</taxon>
        <taxon>Cyprinidae</taxon>
        <taxon>Labeoninae</taxon>
        <taxon>Labeonini</taxon>
        <taxon>Cirrhinus</taxon>
    </lineage>
</organism>
<feature type="region of interest" description="Disordered" evidence="1">
    <location>
        <begin position="46"/>
        <end position="106"/>
    </location>
</feature>
<keyword evidence="3" id="KW-1185">Reference proteome</keyword>
<comment type="caution">
    <text evidence="2">The sequence shown here is derived from an EMBL/GenBank/DDBJ whole genome shotgun (WGS) entry which is preliminary data.</text>
</comment>
<evidence type="ECO:0000313" key="2">
    <source>
        <dbReference type="EMBL" id="KAL0151787.1"/>
    </source>
</evidence>
<dbReference type="AlphaFoldDB" id="A0ABD0MNX4"/>
<sequence length="118" mass="13189">MSQSHQALSPTHNDRNHLNSEHLHSISTPSSTTAYKHSPAFVYILTEGQTRQDESDRSRSIQGVGRNNEKRTHQSHCFTSHTATPVTTTPPVQHSPSPSHCRSPHGGELQWLFIPVFT</sequence>
<feature type="compositionally biased region" description="Polar residues" evidence="1">
    <location>
        <begin position="1"/>
        <end position="11"/>
    </location>
</feature>
<feature type="compositionally biased region" description="Low complexity" evidence="1">
    <location>
        <begin position="79"/>
        <end position="101"/>
    </location>
</feature>
<protein>
    <submittedName>
        <fullName evidence="2">Uncharacterized protein</fullName>
    </submittedName>
</protein>
<evidence type="ECO:0000256" key="1">
    <source>
        <dbReference type="SAM" id="MobiDB-lite"/>
    </source>
</evidence>
<proteinExistence type="predicted"/>
<feature type="compositionally biased region" description="Basic and acidic residues" evidence="1">
    <location>
        <begin position="50"/>
        <end position="59"/>
    </location>
</feature>
<dbReference type="Proteomes" id="UP001529510">
    <property type="component" value="Unassembled WGS sequence"/>
</dbReference>
<evidence type="ECO:0000313" key="3">
    <source>
        <dbReference type="Proteomes" id="UP001529510"/>
    </source>
</evidence>
<feature type="region of interest" description="Disordered" evidence="1">
    <location>
        <begin position="1"/>
        <end position="33"/>
    </location>
</feature>
<accession>A0ABD0MNX4</accession>
<dbReference type="EMBL" id="JAMKFB020000227">
    <property type="protein sequence ID" value="KAL0151787.1"/>
    <property type="molecule type" value="Genomic_DNA"/>
</dbReference>
<feature type="non-terminal residue" evidence="2">
    <location>
        <position position="118"/>
    </location>
</feature>
<reference evidence="2 3" key="1">
    <citation type="submission" date="2024-05" db="EMBL/GenBank/DDBJ databases">
        <title>Genome sequencing and assembly of Indian major carp, Cirrhinus mrigala (Hamilton, 1822).</title>
        <authorList>
            <person name="Mohindra V."/>
            <person name="Chowdhury L.M."/>
            <person name="Lal K."/>
            <person name="Jena J.K."/>
        </authorList>
    </citation>
    <scope>NUCLEOTIDE SEQUENCE [LARGE SCALE GENOMIC DNA]</scope>
    <source>
        <strain evidence="2">CM1030</strain>
        <tissue evidence="2">Blood</tissue>
    </source>
</reference>
<feature type="compositionally biased region" description="Basic and acidic residues" evidence="1">
    <location>
        <begin position="12"/>
        <end position="24"/>
    </location>
</feature>
<gene>
    <name evidence="2" type="ORF">M9458_052938</name>
</gene>
<name>A0ABD0MNX4_CIRMR</name>